<evidence type="ECO:0000259" key="1">
    <source>
        <dbReference type="Pfam" id="PF13304"/>
    </source>
</evidence>
<dbReference type="Proteomes" id="UP000054623">
    <property type="component" value="Unassembled WGS sequence"/>
</dbReference>
<dbReference type="Gene3D" id="3.40.50.300">
    <property type="entry name" value="P-loop containing nucleotide triphosphate hydrolases"/>
    <property type="match status" value="1"/>
</dbReference>
<organism evidence="2 3">
    <name type="scientific">Desulfitobacterium hafniense</name>
    <name type="common">Desulfitobacterium frappieri</name>
    <dbReference type="NCBI Taxonomy" id="49338"/>
    <lineage>
        <taxon>Bacteria</taxon>
        <taxon>Bacillati</taxon>
        <taxon>Bacillota</taxon>
        <taxon>Clostridia</taxon>
        <taxon>Eubacteriales</taxon>
        <taxon>Desulfitobacteriaceae</taxon>
        <taxon>Desulfitobacterium</taxon>
    </lineage>
</organism>
<gene>
    <name evidence="2" type="ORF">AT727_01510</name>
</gene>
<accession>A0A0W1JPT2</accession>
<dbReference type="SUPFAM" id="SSF52540">
    <property type="entry name" value="P-loop containing nucleoside triphosphate hydrolases"/>
    <property type="match status" value="1"/>
</dbReference>
<dbReference type="OrthoDB" id="9801813at2"/>
<dbReference type="EMBL" id="LOCK01000001">
    <property type="protein sequence ID" value="KTE93659.1"/>
    <property type="molecule type" value="Genomic_DNA"/>
</dbReference>
<dbReference type="PANTHER" id="PTHR40396:SF1">
    <property type="entry name" value="ATPASE AAA-TYPE CORE DOMAIN-CONTAINING PROTEIN"/>
    <property type="match status" value="1"/>
</dbReference>
<dbReference type="InterPro" id="IPR003959">
    <property type="entry name" value="ATPase_AAA_core"/>
</dbReference>
<dbReference type="PANTHER" id="PTHR40396">
    <property type="entry name" value="ATPASE-LIKE PROTEIN"/>
    <property type="match status" value="1"/>
</dbReference>
<feature type="domain" description="ATPase AAA-type core" evidence="1">
    <location>
        <begin position="291"/>
        <end position="380"/>
    </location>
</feature>
<dbReference type="Pfam" id="PF13304">
    <property type="entry name" value="AAA_21"/>
    <property type="match status" value="1"/>
</dbReference>
<dbReference type="InterPro" id="IPR027417">
    <property type="entry name" value="P-loop_NTPase"/>
</dbReference>
<name>A0A0W1JPT2_DESHA</name>
<dbReference type="GO" id="GO:0016887">
    <property type="term" value="F:ATP hydrolysis activity"/>
    <property type="evidence" value="ECO:0007669"/>
    <property type="project" value="InterPro"/>
</dbReference>
<protein>
    <recommendedName>
        <fullName evidence="1">ATPase AAA-type core domain-containing protein</fullName>
    </recommendedName>
</protein>
<dbReference type="GO" id="GO:0005524">
    <property type="term" value="F:ATP binding"/>
    <property type="evidence" value="ECO:0007669"/>
    <property type="project" value="InterPro"/>
</dbReference>
<evidence type="ECO:0000313" key="3">
    <source>
        <dbReference type="Proteomes" id="UP000054623"/>
    </source>
</evidence>
<dbReference type="AlphaFoldDB" id="A0A0W1JPT2"/>
<reference evidence="2 3" key="1">
    <citation type="submission" date="2015-12" db="EMBL/GenBank/DDBJ databases">
        <title>Draft Genome Sequence of Desulfitobacterium hafniense Strain DH, a Sulfate-reducing Bacterium Isolated from Paddy Soils.</title>
        <authorList>
            <person name="Bao P."/>
            <person name="Zhang X."/>
            <person name="Li G."/>
        </authorList>
    </citation>
    <scope>NUCLEOTIDE SEQUENCE [LARGE SCALE GENOMIC DNA]</scope>
    <source>
        <strain evidence="2 3">DH</strain>
    </source>
</reference>
<dbReference type="OMA" id="FWGKHSF"/>
<sequence length="458" mass="53176">MITYFELKNFRSFSNITLDLRKAYGKPKKVVFIYGENGSGKSNLMSSFLFLLQTLNTFKNQVELKDMPEYKSNLFESIKDDKIRHQLLQQILHMQFITLSNLIDEYKMLGNEKNMSTKFGFRIEESDGSYFMEFSKDKIIKEELRYQINEREGTVFSISKNQITLSPTVFLDLDYKKELQDNIEKYWGKHTFMAILCNEIETKNSNYIKAKINKNLLNVIWEMRGLSVWCKECHGETARISIPLKFMRQLDEGSVKDQNNKELKLCETALNTFFTQLYSDIKAVHYVFTPNENDYSYELCFKKLIDGKLIDIPISLESTGTRKLLEIFPMLFGSVAGTPVFVDEIDSGIHDVLMKNLLERLLESIEGQLIATTHNTLLMESLPTENTYIIRVNATGNKSIDCVANYRQRTQKTNSMRNKYLRGDYDGIPYTGYFDFQELVEDVLDNIPSSDNEDGDEA</sequence>
<evidence type="ECO:0000313" key="2">
    <source>
        <dbReference type="EMBL" id="KTE93659.1"/>
    </source>
</evidence>
<dbReference type="RefSeq" id="WP_011462147.1">
    <property type="nucleotide sequence ID" value="NZ_LOCK01000001.1"/>
</dbReference>
<comment type="caution">
    <text evidence="2">The sequence shown here is derived from an EMBL/GenBank/DDBJ whole genome shotgun (WGS) entry which is preliminary data.</text>
</comment>
<proteinExistence type="predicted"/>